<keyword evidence="11" id="KW-1185">Reference proteome</keyword>
<comment type="caution">
    <text evidence="10">The sequence shown here is derived from an EMBL/GenBank/DDBJ whole genome shotgun (WGS) entry which is preliminary data.</text>
</comment>
<dbReference type="InterPro" id="IPR010255">
    <property type="entry name" value="Haem_peroxidase_sf"/>
</dbReference>
<evidence type="ECO:0000256" key="6">
    <source>
        <dbReference type="ARBA" id="ARBA00022723"/>
    </source>
</evidence>
<evidence type="ECO:0000259" key="9">
    <source>
        <dbReference type="PROSITE" id="PS50873"/>
    </source>
</evidence>
<dbReference type="PANTHER" id="PTHR31388:SF247">
    <property type="entry name" value="PEROXIDASE"/>
    <property type="match status" value="1"/>
</dbReference>
<evidence type="ECO:0000313" key="11">
    <source>
        <dbReference type="Proteomes" id="UP000541444"/>
    </source>
</evidence>
<dbReference type="AlphaFoldDB" id="A0A7J7P8U3"/>
<organism evidence="10 11">
    <name type="scientific">Kingdonia uniflora</name>
    <dbReference type="NCBI Taxonomy" id="39325"/>
    <lineage>
        <taxon>Eukaryota</taxon>
        <taxon>Viridiplantae</taxon>
        <taxon>Streptophyta</taxon>
        <taxon>Embryophyta</taxon>
        <taxon>Tracheophyta</taxon>
        <taxon>Spermatophyta</taxon>
        <taxon>Magnoliopsida</taxon>
        <taxon>Ranunculales</taxon>
        <taxon>Circaeasteraceae</taxon>
        <taxon>Kingdonia</taxon>
    </lineage>
</organism>
<dbReference type="SUPFAM" id="SSF48113">
    <property type="entry name" value="Heme-dependent peroxidases"/>
    <property type="match status" value="1"/>
</dbReference>
<evidence type="ECO:0000256" key="2">
    <source>
        <dbReference type="ARBA" id="ARBA00001913"/>
    </source>
</evidence>
<dbReference type="GO" id="GO:0046872">
    <property type="term" value="F:metal ion binding"/>
    <property type="evidence" value="ECO:0007669"/>
    <property type="project" value="UniProtKB-KW"/>
</dbReference>
<comment type="cofactor">
    <cofactor evidence="2">
        <name>Ca(2+)</name>
        <dbReference type="ChEBI" id="CHEBI:29108"/>
    </cofactor>
</comment>
<keyword evidence="8" id="KW-0408">Iron</keyword>
<feature type="domain" description="Plant heme peroxidase family profile" evidence="9">
    <location>
        <begin position="77"/>
        <end position="138"/>
    </location>
</feature>
<dbReference type="GO" id="GO:0020037">
    <property type="term" value="F:heme binding"/>
    <property type="evidence" value="ECO:0007669"/>
    <property type="project" value="InterPro"/>
</dbReference>
<dbReference type="Proteomes" id="UP000541444">
    <property type="component" value="Unassembled WGS sequence"/>
</dbReference>
<dbReference type="InterPro" id="IPR002016">
    <property type="entry name" value="Haem_peroxidase"/>
</dbReference>
<dbReference type="OrthoDB" id="1738961at2759"/>
<name>A0A7J7P8U3_9MAGN</name>
<keyword evidence="4" id="KW-0575">Peroxidase</keyword>
<keyword evidence="6" id="KW-0479">Metal-binding</keyword>
<gene>
    <name evidence="10" type="ORF">GIB67_003317</name>
</gene>
<dbReference type="Gene3D" id="1.10.420.10">
    <property type="entry name" value="Peroxidase, domain 2"/>
    <property type="match status" value="1"/>
</dbReference>
<keyword evidence="5" id="KW-0349">Heme</keyword>
<dbReference type="PANTHER" id="PTHR31388">
    <property type="entry name" value="PEROXIDASE 72-RELATED"/>
    <property type="match status" value="1"/>
</dbReference>
<dbReference type="InterPro" id="IPR000823">
    <property type="entry name" value="Peroxidase_pln"/>
</dbReference>
<comment type="cofactor">
    <cofactor evidence="3">
        <name>heme b</name>
        <dbReference type="ChEBI" id="CHEBI:60344"/>
    </cofactor>
</comment>
<sequence length="138" mass="15529">MVCREERHSTVSGEKALCSRMQRISEGAMLGCTAHTFFRRFETKRQYPEEKADSSRMKVRSLRTSVGMGEVKGRVKRGLLPSDQLLFSGESTNPLITTYSTNYPAFLNDFANAMMKMGNLSPLKGSVGEVRLNCRRPN</sequence>
<accession>A0A7J7P8U3</accession>
<dbReference type="PROSITE" id="PS50873">
    <property type="entry name" value="PEROXIDASE_4"/>
    <property type="match status" value="1"/>
</dbReference>
<comment type="catalytic activity">
    <reaction evidence="1">
        <text>2 a phenolic donor + H2O2 = 2 a phenolic radical donor + 2 H2O</text>
        <dbReference type="Rhea" id="RHEA:56136"/>
        <dbReference type="ChEBI" id="CHEBI:15377"/>
        <dbReference type="ChEBI" id="CHEBI:16240"/>
        <dbReference type="ChEBI" id="CHEBI:139520"/>
        <dbReference type="ChEBI" id="CHEBI:139521"/>
        <dbReference type="EC" id="1.11.1.7"/>
    </reaction>
</comment>
<reference evidence="10 11" key="1">
    <citation type="journal article" date="2020" name="IScience">
        <title>Genome Sequencing of the Endangered Kingdonia uniflora (Circaeasteraceae, Ranunculales) Reveals Potential Mechanisms of Evolutionary Specialization.</title>
        <authorList>
            <person name="Sun Y."/>
            <person name="Deng T."/>
            <person name="Zhang A."/>
            <person name="Moore M.J."/>
            <person name="Landis J.B."/>
            <person name="Lin N."/>
            <person name="Zhang H."/>
            <person name="Zhang X."/>
            <person name="Huang J."/>
            <person name="Zhang X."/>
            <person name="Sun H."/>
            <person name="Wang H."/>
        </authorList>
    </citation>
    <scope>NUCLEOTIDE SEQUENCE [LARGE SCALE GENOMIC DNA]</scope>
    <source>
        <strain evidence="10">TB1705</strain>
        <tissue evidence="10">Leaf</tissue>
    </source>
</reference>
<dbReference type="GO" id="GO:0140825">
    <property type="term" value="F:lactoperoxidase activity"/>
    <property type="evidence" value="ECO:0007669"/>
    <property type="project" value="UniProtKB-EC"/>
</dbReference>
<dbReference type="EMBL" id="JACGCM010000140">
    <property type="protein sequence ID" value="KAF6175829.1"/>
    <property type="molecule type" value="Genomic_DNA"/>
</dbReference>
<dbReference type="GO" id="GO:0006979">
    <property type="term" value="P:response to oxidative stress"/>
    <property type="evidence" value="ECO:0007669"/>
    <property type="project" value="InterPro"/>
</dbReference>
<evidence type="ECO:0000313" key="10">
    <source>
        <dbReference type="EMBL" id="KAF6175829.1"/>
    </source>
</evidence>
<evidence type="ECO:0000256" key="4">
    <source>
        <dbReference type="ARBA" id="ARBA00022559"/>
    </source>
</evidence>
<evidence type="ECO:0000256" key="1">
    <source>
        <dbReference type="ARBA" id="ARBA00000189"/>
    </source>
</evidence>
<keyword evidence="7" id="KW-0560">Oxidoreductase</keyword>
<dbReference type="PRINTS" id="PR00461">
    <property type="entry name" value="PLPEROXIDASE"/>
</dbReference>
<protein>
    <recommendedName>
        <fullName evidence="9">Plant heme peroxidase family profile domain-containing protein</fullName>
    </recommendedName>
</protein>
<evidence type="ECO:0000256" key="3">
    <source>
        <dbReference type="ARBA" id="ARBA00001970"/>
    </source>
</evidence>
<proteinExistence type="predicted"/>
<evidence type="ECO:0000256" key="7">
    <source>
        <dbReference type="ARBA" id="ARBA00023002"/>
    </source>
</evidence>
<evidence type="ECO:0000256" key="8">
    <source>
        <dbReference type="ARBA" id="ARBA00023004"/>
    </source>
</evidence>
<evidence type="ECO:0000256" key="5">
    <source>
        <dbReference type="ARBA" id="ARBA00022617"/>
    </source>
</evidence>